<accession>A0A9N9ARJ3</accession>
<proteinExistence type="predicted"/>
<dbReference type="Proteomes" id="UP000789570">
    <property type="component" value="Unassembled WGS sequence"/>
</dbReference>
<dbReference type="EMBL" id="CAJVPQ010001243">
    <property type="protein sequence ID" value="CAG8540468.1"/>
    <property type="molecule type" value="Genomic_DNA"/>
</dbReference>
<dbReference type="AlphaFoldDB" id="A0A9N9ARJ3"/>
<organism evidence="1 2">
    <name type="scientific">Funneliformis caledonium</name>
    <dbReference type="NCBI Taxonomy" id="1117310"/>
    <lineage>
        <taxon>Eukaryota</taxon>
        <taxon>Fungi</taxon>
        <taxon>Fungi incertae sedis</taxon>
        <taxon>Mucoromycota</taxon>
        <taxon>Glomeromycotina</taxon>
        <taxon>Glomeromycetes</taxon>
        <taxon>Glomerales</taxon>
        <taxon>Glomeraceae</taxon>
        <taxon>Funneliformis</taxon>
    </lineage>
</organism>
<sequence>MNYSSITTNKISQVIFAGIKCGIAKLSVAHRGIGSYPVP</sequence>
<keyword evidence="2" id="KW-1185">Reference proteome</keyword>
<protein>
    <submittedName>
        <fullName evidence="1">11822_t:CDS:1</fullName>
    </submittedName>
</protein>
<gene>
    <name evidence="1" type="ORF">FCALED_LOCUS5613</name>
</gene>
<reference evidence="1" key="1">
    <citation type="submission" date="2021-06" db="EMBL/GenBank/DDBJ databases">
        <authorList>
            <person name="Kallberg Y."/>
            <person name="Tangrot J."/>
            <person name="Rosling A."/>
        </authorList>
    </citation>
    <scope>NUCLEOTIDE SEQUENCE</scope>
    <source>
        <strain evidence="1">UK204</strain>
    </source>
</reference>
<name>A0A9N9ARJ3_9GLOM</name>
<comment type="caution">
    <text evidence="1">The sequence shown here is derived from an EMBL/GenBank/DDBJ whole genome shotgun (WGS) entry which is preliminary data.</text>
</comment>
<evidence type="ECO:0000313" key="1">
    <source>
        <dbReference type="EMBL" id="CAG8540468.1"/>
    </source>
</evidence>
<evidence type="ECO:0000313" key="2">
    <source>
        <dbReference type="Proteomes" id="UP000789570"/>
    </source>
</evidence>